<evidence type="ECO:0000313" key="1">
    <source>
        <dbReference type="EMBL" id="MFD1219562.1"/>
    </source>
</evidence>
<dbReference type="RefSeq" id="WP_345595024.1">
    <property type="nucleotide sequence ID" value="NZ_BAABJG010000055.1"/>
</dbReference>
<reference evidence="2" key="1">
    <citation type="journal article" date="2019" name="Int. J. Syst. Evol. Microbiol.">
        <title>The Global Catalogue of Microorganisms (GCM) 10K type strain sequencing project: providing services to taxonomists for standard genome sequencing and annotation.</title>
        <authorList>
            <consortium name="The Broad Institute Genomics Platform"/>
            <consortium name="The Broad Institute Genome Sequencing Center for Infectious Disease"/>
            <person name="Wu L."/>
            <person name="Ma J."/>
        </authorList>
    </citation>
    <scope>NUCLEOTIDE SEQUENCE [LARGE SCALE GENOMIC DNA]</scope>
    <source>
        <strain evidence="2">CCUG 53270</strain>
    </source>
</reference>
<gene>
    <name evidence="1" type="ORF">ACFQ4B_05495</name>
</gene>
<organism evidence="1 2">
    <name type="scientific">Paenibacillus vulneris</name>
    <dbReference type="NCBI Taxonomy" id="1133364"/>
    <lineage>
        <taxon>Bacteria</taxon>
        <taxon>Bacillati</taxon>
        <taxon>Bacillota</taxon>
        <taxon>Bacilli</taxon>
        <taxon>Bacillales</taxon>
        <taxon>Paenibacillaceae</taxon>
        <taxon>Paenibacillus</taxon>
    </lineage>
</organism>
<dbReference type="Proteomes" id="UP001597180">
    <property type="component" value="Unassembled WGS sequence"/>
</dbReference>
<accession>A0ABW3UGK9</accession>
<sequence length="109" mass="13152">MRKWKLERNEYWQNHNLYEDAPTGGQILTHIGEDELKRIRLLVEYHNRQVEQMETDERVNKAIKNIEDAMQTLVPHVKDREKHRFKSGSSNDAIYKTYWLLSSLLNELR</sequence>
<protein>
    <submittedName>
        <fullName evidence="1">Uncharacterized protein</fullName>
    </submittedName>
</protein>
<proteinExistence type="predicted"/>
<keyword evidence="2" id="KW-1185">Reference proteome</keyword>
<dbReference type="EMBL" id="JBHTLU010000012">
    <property type="protein sequence ID" value="MFD1219562.1"/>
    <property type="molecule type" value="Genomic_DNA"/>
</dbReference>
<evidence type="ECO:0000313" key="2">
    <source>
        <dbReference type="Proteomes" id="UP001597180"/>
    </source>
</evidence>
<comment type="caution">
    <text evidence="1">The sequence shown here is derived from an EMBL/GenBank/DDBJ whole genome shotgun (WGS) entry which is preliminary data.</text>
</comment>
<name>A0ABW3UGK9_9BACL</name>